<evidence type="ECO:0000313" key="4">
    <source>
        <dbReference type="Proteomes" id="UP000273270"/>
    </source>
</evidence>
<reference evidence="2 3" key="1">
    <citation type="submission" date="2018-06" db="EMBL/GenBank/DDBJ databases">
        <authorList>
            <consortium name="Pathogen Informatics"/>
            <person name="Doyle S."/>
        </authorList>
    </citation>
    <scope>NUCLEOTIDE SEQUENCE [LARGE SCALE GENOMIC DNA]</scope>
    <source>
        <strain evidence="2 3">NCTC13533</strain>
    </source>
</reference>
<evidence type="ECO:0000313" key="1">
    <source>
        <dbReference type="EMBL" id="AZA49761.1"/>
    </source>
</evidence>
<protein>
    <submittedName>
        <fullName evidence="2">Uncharacterized protein</fullName>
    </submittedName>
</protein>
<evidence type="ECO:0000313" key="2">
    <source>
        <dbReference type="EMBL" id="STC95621.1"/>
    </source>
</evidence>
<organism evidence="2 3">
    <name type="scientific">Chryseobacterium carnipullorum</name>
    <dbReference type="NCBI Taxonomy" id="1124835"/>
    <lineage>
        <taxon>Bacteria</taxon>
        <taxon>Pseudomonadati</taxon>
        <taxon>Bacteroidota</taxon>
        <taxon>Flavobacteriia</taxon>
        <taxon>Flavobacteriales</taxon>
        <taxon>Weeksellaceae</taxon>
        <taxon>Chryseobacterium group</taxon>
        <taxon>Chryseobacterium</taxon>
    </lineage>
</organism>
<accession>A0A376DU48</accession>
<dbReference type="OrthoDB" id="4333313at2"/>
<dbReference type="RefSeq" id="WP_123880216.1">
    <property type="nucleotide sequence ID" value="NZ_CP033920.1"/>
</dbReference>
<accession>A0A3G6M289</accession>
<dbReference type="Proteomes" id="UP000273270">
    <property type="component" value="Chromosome"/>
</dbReference>
<proteinExistence type="predicted"/>
<sequence>MTYEELNNKIRQMRNESFENSSQLTLGQFISEIERIGIVAEHNNEIKDVCFDFGSAIPTTLDSWRGAYEELALGYELSGYDNNSKHFSDCKADKFLEQLKSAIGKEYTGWKGGEFIMNEDTPVWVSNSGNSDDTGIIGILDDGWRIIVLTAFCKY</sequence>
<dbReference type="KEGG" id="ccau:EG346_16940"/>
<name>A0A376DU48_CHRCU</name>
<keyword evidence="4" id="KW-1185">Reference proteome</keyword>
<dbReference type="EMBL" id="CP033920">
    <property type="protein sequence ID" value="AZA49761.1"/>
    <property type="molecule type" value="Genomic_DNA"/>
</dbReference>
<reference evidence="1" key="2">
    <citation type="submission" date="2018-11" db="EMBL/GenBank/DDBJ databases">
        <title>Proposal to divide the Flavobacteriaceae and reorganize its genera based on Amino Acid Identity values calculated from whole genome sequences.</title>
        <authorList>
            <person name="Nicholson A.C."/>
            <person name="Gulvik C.A."/>
            <person name="Whitney A.M."/>
            <person name="Humrighouse B.W."/>
            <person name="Bell M."/>
            <person name="Holmes B."/>
            <person name="Steigerwalt A."/>
            <person name="Villarma A."/>
            <person name="Sheth M."/>
            <person name="Batra D."/>
            <person name="Pryor J."/>
            <person name="Bernardet J.-F."/>
            <person name="Hugo C."/>
            <person name="Kampfer P."/>
            <person name="Newman J."/>
            <person name="Mcquiston J.R."/>
        </authorList>
    </citation>
    <scope>NUCLEOTIDE SEQUENCE [LARGE SCALE GENOMIC DNA]</scope>
    <source>
        <strain evidence="1">G0188</strain>
    </source>
</reference>
<dbReference type="EMBL" id="UFVQ01000003">
    <property type="protein sequence ID" value="STC95621.1"/>
    <property type="molecule type" value="Genomic_DNA"/>
</dbReference>
<reference evidence="4" key="3">
    <citation type="submission" date="2018-11" db="EMBL/GenBank/DDBJ databases">
        <title>Proposal to divide the Flavobacteriaceae and reorganize its genera based on Amino Acid Identity values calculated from whole genome sequences.</title>
        <authorList>
            <person name="Nicholson A.C."/>
            <person name="Gulvik C.A."/>
            <person name="Whitney A.M."/>
            <person name="Humrighouse B.W."/>
            <person name="Bell M."/>
            <person name="Holmes B."/>
            <person name="Steigerwalt A.G."/>
            <person name="Villarma A."/>
            <person name="Sheth M."/>
            <person name="Batra D."/>
            <person name="Pryor J."/>
            <person name="Bernardet J.-F."/>
            <person name="Hugo C."/>
            <person name="Kampfer P."/>
            <person name="Newman J."/>
            <person name="McQuiston J.R."/>
        </authorList>
    </citation>
    <scope>NUCLEOTIDE SEQUENCE [LARGE SCALE GENOMIC DNA]</scope>
    <source>
        <strain evidence="4">G0188</strain>
    </source>
</reference>
<dbReference type="Proteomes" id="UP000255224">
    <property type="component" value="Unassembled WGS sequence"/>
</dbReference>
<evidence type="ECO:0000313" key="3">
    <source>
        <dbReference type="Proteomes" id="UP000255224"/>
    </source>
</evidence>
<dbReference type="AlphaFoldDB" id="A0A376DU48"/>
<gene>
    <name evidence="1" type="ORF">EG346_16940</name>
    <name evidence="2" type="ORF">NCTC13533_01937</name>
</gene>